<reference evidence="8 9" key="1">
    <citation type="journal article" date="2016" name="Nat. Commun.">
        <title>Thousands of microbial genomes shed light on interconnected biogeochemical processes in an aquifer system.</title>
        <authorList>
            <person name="Anantharaman K."/>
            <person name="Brown C.T."/>
            <person name="Hug L.A."/>
            <person name="Sharon I."/>
            <person name="Castelle C.J."/>
            <person name="Probst A.J."/>
            <person name="Thomas B.C."/>
            <person name="Singh A."/>
            <person name="Wilkins M.J."/>
            <person name="Karaoz U."/>
            <person name="Brodie E.L."/>
            <person name="Williams K.H."/>
            <person name="Hubbard S.S."/>
            <person name="Banfield J.F."/>
        </authorList>
    </citation>
    <scope>NUCLEOTIDE SEQUENCE [LARGE SCALE GENOMIC DNA]</scope>
</reference>
<comment type="caution">
    <text evidence="8">The sequence shown here is derived from an EMBL/GenBank/DDBJ whole genome shotgun (WGS) entry which is preliminary data.</text>
</comment>
<keyword evidence="3 5" id="KW-0697">Rotamase</keyword>
<dbReference type="SUPFAM" id="SSF54534">
    <property type="entry name" value="FKBP-like"/>
    <property type="match status" value="1"/>
</dbReference>
<dbReference type="EMBL" id="MGFS01000008">
    <property type="protein sequence ID" value="OGM11867.1"/>
    <property type="molecule type" value="Genomic_DNA"/>
</dbReference>
<organism evidence="8 9">
    <name type="scientific">Candidatus Woesebacteria bacterium RBG_16_34_12</name>
    <dbReference type="NCBI Taxonomy" id="1802480"/>
    <lineage>
        <taxon>Bacteria</taxon>
        <taxon>Candidatus Woeseibacteriota</taxon>
    </lineage>
</organism>
<evidence type="ECO:0000313" key="9">
    <source>
        <dbReference type="Proteomes" id="UP000177053"/>
    </source>
</evidence>
<dbReference type="FunFam" id="3.10.50.40:FF:000006">
    <property type="entry name" value="Peptidyl-prolyl cis-trans isomerase"/>
    <property type="match status" value="1"/>
</dbReference>
<comment type="similarity">
    <text evidence="2 6">Belongs to the FKBP-type PPIase family.</text>
</comment>
<dbReference type="InterPro" id="IPR046357">
    <property type="entry name" value="PPIase_dom_sf"/>
</dbReference>
<gene>
    <name evidence="8" type="ORF">A2Z22_01370</name>
</gene>
<evidence type="ECO:0000256" key="2">
    <source>
        <dbReference type="ARBA" id="ARBA00006577"/>
    </source>
</evidence>
<dbReference type="Gene3D" id="3.10.50.40">
    <property type="match status" value="1"/>
</dbReference>
<dbReference type="GO" id="GO:0003755">
    <property type="term" value="F:peptidyl-prolyl cis-trans isomerase activity"/>
    <property type="evidence" value="ECO:0007669"/>
    <property type="project" value="UniProtKB-UniRule"/>
</dbReference>
<evidence type="ECO:0000259" key="7">
    <source>
        <dbReference type="PROSITE" id="PS50059"/>
    </source>
</evidence>
<proteinExistence type="inferred from homology"/>
<dbReference type="PROSITE" id="PS50059">
    <property type="entry name" value="FKBP_PPIASE"/>
    <property type="match status" value="1"/>
</dbReference>
<dbReference type="AlphaFoldDB" id="A0A1F7X9Z8"/>
<evidence type="ECO:0000256" key="1">
    <source>
        <dbReference type="ARBA" id="ARBA00000971"/>
    </source>
</evidence>
<dbReference type="InterPro" id="IPR001179">
    <property type="entry name" value="PPIase_FKBP_dom"/>
</dbReference>
<dbReference type="PANTHER" id="PTHR43811">
    <property type="entry name" value="FKBP-TYPE PEPTIDYL-PROLYL CIS-TRANS ISOMERASE FKPA"/>
    <property type="match status" value="1"/>
</dbReference>
<protein>
    <recommendedName>
        <fullName evidence="6">Peptidyl-prolyl cis-trans isomerase</fullName>
        <ecNumber evidence="6">5.2.1.8</ecNumber>
    </recommendedName>
</protein>
<accession>A0A1F7X9Z8</accession>
<evidence type="ECO:0000256" key="4">
    <source>
        <dbReference type="ARBA" id="ARBA00023235"/>
    </source>
</evidence>
<evidence type="ECO:0000256" key="3">
    <source>
        <dbReference type="ARBA" id="ARBA00023110"/>
    </source>
</evidence>
<evidence type="ECO:0000256" key="6">
    <source>
        <dbReference type="RuleBase" id="RU003915"/>
    </source>
</evidence>
<dbReference type="Pfam" id="PF00254">
    <property type="entry name" value="FKBP_C"/>
    <property type="match status" value="1"/>
</dbReference>
<evidence type="ECO:0000256" key="5">
    <source>
        <dbReference type="PROSITE-ProRule" id="PRU00277"/>
    </source>
</evidence>
<dbReference type="Proteomes" id="UP000177053">
    <property type="component" value="Unassembled WGS sequence"/>
</dbReference>
<feature type="domain" description="PPIase FKBP-type" evidence="7">
    <location>
        <begin position="27"/>
        <end position="115"/>
    </location>
</feature>
<sequence>MDNNQNQLEELKIEDIEIGEGDEATPGATITVNYAGSLEDGTKFDSSYDRNEPFVFSLGLGQVIEGWDKGLVGMRVGGKRKLTIPPYMAYGERGAGALIPPNSTLIFEIELLQVE</sequence>
<comment type="catalytic activity">
    <reaction evidence="1 5 6">
        <text>[protein]-peptidylproline (omega=180) = [protein]-peptidylproline (omega=0)</text>
        <dbReference type="Rhea" id="RHEA:16237"/>
        <dbReference type="Rhea" id="RHEA-COMP:10747"/>
        <dbReference type="Rhea" id="RHEA-COMP:10748"/>
        <dbReference type="ChEBI" id="CHEBI:83833"/>
        <dbReference type="ChEBI" id="CHEBI:83834"/>
        <dbReference type="EC" id="5.2.1.8"/>
    </reaction>
</comment>
<dbReference type="EC" id="5.2.1.8" evidence="6"/>
<name>A0A1F7X9Z8_9BACT</name>
<evidence type="ECO:0000313" key="8">
    <source>
        <dbReference type="EMBL" id="OGM11867.1"/>
    </source>
</evidence>
<dbReference type="PANTHER" id="PTHR43811:SF19">
    <property type="entry name" value="39 KDA FK506-BINDING NUCLEAR PROTEIN"/>
    <property type="match status" value="1"/>
</dbReference>
<keyword evidence="4 5" id="KW-0413">Isomerase</keyword>